<feature type="chain" id="PRO_5040814898" description="SGNH hydrolase-type esterase domain-containing protein" evidence="1">
    <location>
        <begin position="29"/>
        <end position="305"/>
    </location>
</feature>
<accession>A0A9W9NSU2</accession>
<dbReference type="SUPFAM" id="SSF52266">
    <property type="entry name" value="SGNH hydrolase"/>
    <property type="match status" value="1"/>
</dbReference>
<feature type="domain" description="SGNH hydrolase-type esterase" evidence="2">
    <location>
        <begin position="61"/>
        <end position="220"/>
    </location>
</feature>
<dbReference type="InterPro" id="IPR051532">
    <property type="entry name" value="Ester_Hydrolysis_Enzymes"/>
</dbReference>
<dbReference type="PANTHER" id="PTHR30383:SF31">
    <property type="entry name" value="SGNH HYDROLASE-TYPE ESTERASE DOMAIN-CONTAINING PROTEIN-RELATED"/>
    <property type="match status" value="1"/>
</dbReference>
<dbReference type="RefSeq" id="XP_058328952.1">
    <property type="nucleotide sequence ID" value="XM_058476062.1"/>
</dbReference>
<evidence type="ECO:0000313" key="3">
    <source>
        <dbReference type="EMBL" id="KAJ5225541.1"/>
    </source>
</evidence>
<proteinExistence type="predicted"/>
<keyword evidence="4" id="KW-1185">Reference proteome</keyword>
<evidence type="ECO:0000256" key="1">
    <source>
        <dbReference type="SAM" id="SignalP"/>
    </source>
</evidence>
<feature type="signal peptide" evidence="1">
    <location>
        <begin position="1"/>
        <end position="28"/>
    </location>
</feature>
<reference evidence="3" key="1">
    <citation type="submission" date="2022-11" db="EMBL/GenBank/DDBJ databases">
        <authorList>
            <person name="Petersen C."/>
        </authorList>
    </citation>
    <scope>NUCLEOTIDE SEQUENCE</scope>
    <source>
        <strain evidence="3">IBT 19713</strain>
    </source>
</reference>
<dbReference type="EMBL" id="JAPQKS010000005">
    <property type="protein sequence ID" value="KAJ5225541.1"/>
    <property type="molecule type" value="Genomic_DNA"/>
</dbReference>
<dbReference type="Gene3D" id="3.40.50.1110">
    <property type="entry name" value="SGNH hydrolase"/>
    <property type="match status" value="1"/>
</dbReference>
<name>A0A9W9NSU2_9EURO</name>
<dbReference type="InterPro" id="IPR013830">
    <property type="entry name" value="SGNH_hydro"/>
</dbReference>
<protein>
    <recommendedName>
        <fullName evidence="2">SGNH hydrolase-type esterase domain-containing protein</fullName>
    </recommendedName>
</protein>
<dbReference type="OrthoDB" id="6123at2759"/>
<gene>
    <name evidence="3" type="ORF">N7468_006766</name>
</gene>
<comment type="caution">
    <text evidence="3">The sequence shown here is derived from an EMBL/GenBank/DDBJ whole genome shotgun (WGS) entry which is preliminary data.</text>
</comment>
<reference evidence="3" key="2">
    <citation type="journal article" date="2023" name="IMA Fungus">
        <title>Comparative genomic study of the Penicillium genus elucidates a diverse pangenome and 15 lateral gene transfer events.</title>
        <authorList>
            <person name="Petersen C."/>
            <person name="Sorensen T."/>
            <person name="Nielsen M.R."/>
            <person name="Sondergaard T.E."/>
            <person name="Sorensen J.L."/>
            <person name="Fitzpatrick D.A."/>
            <person name="Frisvad J.C."/>
            <person name="Nielsen K.L."/>
        </authorList>
    </citation>
    <scope>NUCLEOTIDE SEQUENCE</scope>
    <source>
        <strain evidence="3">IBT 19713</strain>
    </source>
</reference>
<keyword evidence="1" id="KW-0732">Signal</keyword>
<dbReference type="Proteomes" id="UP001150941">
    <property type="component" value="Unassembled WGS sequence"/>
</dbReference>
<dbReference type="GeneID" id="83203365"/>
<dbReference type="AlphaFoldDB" id="A0A9W9NSU2"/>
<dbReference type="GO" id="GO:0004622">
    <property type="term" value="F:phosphatidylcholine lysophospholipase activity"/>
    <property type="evidence" value="ECO:0007669"/>
    <property type="project" value="TreeGrafter"/>
</dbReference>
<sequence length="305" mass="34347">MRQPLPSSWVGRAFLATLICALLTSAVGSSLPEASAVSTDLDQHELQPRDDERFLLRIMPLGASITWGYLSTDGNGYRNWIRQKLRSENWQVEMVGSLRHGTMLDKSNQQSHMECTIDPNLPLSLGTDDAIQNHDLSSIGERMDYLLTLLYDSVPETTIILSTLLPQKKVQSRVDKVNRQYRELVARRRAQKSRIVLADMSFLTTADLNDTTHPTDEGYKKMASVWWAAFEEARSENLIQKFNYTVSEKVESTLDNSTDDPHLPDYKAPGQPTNGAIAQLGPQLLWIAAFSLVRRIRCPIAPYLG</sequence>
<evidence type="ECO:0000259" key="2">
    <source>
        <dbReference type="Pfam" id="PF13472"/>
    </source>
</evidence>
<dbReference type="PANTHER" id="PTHR30383">
    <property type="entry name" value="THIOESTERASE 1/PROTEASE 1/LYSOPHOSPHOLIPASE L1"/>
    <property type="match status" value="1"/>
</dbReference>
<dbReference type="InterPro" id="IPR036514">
    <property type="entry name" value="SGNH_hydro_sf"/>
</dbReference>
<organism evidence="3 4">
    <name type="scientific">Penicillium chermesinum</name>
    <dbReference type="NCBI Taxonomy" id="63820"/>
    <lineage>
        <taxon>Eukaryota</taxon>
        <taxon>Fungi</taxon>
        <taxon>Dikarya</taxon>
        <taxon>Ascomycota</taxon>
        <taxon>Pezizomycotina</taxon>
        <taxon>Eurotiomycetes</taxon>
        <taxon>Eurotiomycetidae</taxon>
        <taxon>Eurotiales</taxon>
        <taxon>Aspergillaceae</taxon>
        <taxon>Penicillium</taxon>
    </lineage>
</organism>
<dbReference type="Pfam" id="PF13472">
    <property type="entry name" value="Lipase_GDSL_2"/>
    <property type="match status" value="1"/>
</dbReference>
<evidence type="ECO:0000313" key="4">
    <source>
        <dbReference type="Proteomes" id="UP001150941"/>
    </source>
</evidence>